<keyword evidence="1" id="KW-0614">Plasmid</keyword>
<dbReference type="RefSeq" id="WP_058698149.1">
    <property type="nucleotide sequence ID" value="NZ_CP062805.1"/>
</dbReference>
<accession>A0A643FRZ8</accession>
<dbReference type="AlphaFoldDB" id="A0A643FRZ8"/>
<dbReference type="EMBL" id="CP062805">
    <property type="protein sequence ID" value="QOT81650.1"/>
    <property type="molecule type" value="Genomic_DNA"/>
</dbReference>
<reference evidence="1 2" key="1">
    <citation type="submission" date="2020-10" db="EMBL/GenBank/DDBJ databases">
        <title>Complete genome sequence of Cupriavidus basilensis CCUG 49340T.</title>
        <authorList>
            <person name="Salva-Serra F."/>
            <person name="Donoso R.A."/>
            <person name="Cho K.H."/>
            <person name="Yoo J.A."/>
            <person name="Lee K."/>
            <person name="Yoon S.-H."/>
            <person name="Perez-Pantoja D."/>
            <person name="Moore E.R.B."/>
        </authorList>
    </citation>
    <scope>NUCLEOTIDE SEQUENCE [LARGE SCALE GENOMIC DNA]</scope>
    <source>
        <strain evidence="2">CCUG 49340</strain>
        <plasmid evidence="1 2">pRK1-1</plasmid>
    </source>
</reference>
<protein>
    <submittedName>
        <fullName evidence="1">Uncharacterized protein</fullName>
    </submittedName>
</protein>
<name>A0A643FRZ8_9BURK</name>
<organism evidence="1 2">
    <name type="scientific">Cupriavidus basilensis</name>
    <dbReference type="NCBI Taxonomy" id="68895"/>
    <lineage>
        <taxon>Bacteria</taxon>
        <taxon>Pseudomonadati</taxon>
        <taxon>Pseudomonadota</taxon>
        <taxon>Betaproteobacteria</taxon>
        <taxon>Burkholderiales</taxon>
        <taxon>Burkholderiaceae</taxon>
        <taxon>Cupriavidus</taxon>
    </lineage>
</organism>
<proteinExistence type="predicted"/>
<gene>
    <name evidence="1" type="ORF">F7R26_037175</name>
</gene>
<sequence length="130" mass="13396">MDDIVYGAGSASYPAGVLLRVGLYDSNLRPALRLVCADDGMPYASLSVNLPEAPLLAGEFCVAADWNLPADLKAALLATGRFADTGRGIEGCGQGGAIWRITCPALLSQLGAARIVGSRSRPTPSMAAFA</sequence>
<geneLocation type="plasmid" evidence="1 2">
    <name>pRK1-1</name>
</geneLocation>
<evidence type="ECO:0000313" key="2">
    <source>
        <dbReference type="Proteomes" id="UP000397656"/>
    </source>
</evidence>
<dbReference type="GeneID" id="98406607"/>
<evidence type="ECO:0000313" key="1">
    <source>
        <dbReference type="EMBL" id="QOT81650.1"/>
    </source>
</evidence>
<dbReference type="Proteomes" id="UP000397656">
    <property type="component" value="Plasmid pRK1-1"/>
</dbReference>